<reference evidence="2 3" key="1">
    <citation type="journal article" date="2023" name="J. Phycol.">
        <title>Chrysosporum ovalisporum is synonymous with the true-branching cyanobacterium Umezakia natans (Nostocales/Aphanizomenonaceae).</title>
        <authorList>
            <person name="McGregor G.B."/>
            <person name="Sendall B.C."/>
            <person name="Niiyama Y."/>
            <person name="Tuji A."/>
            <person name="Willis A."/>
        </authorList>
    </citation>
    <scope>NUCLEOTIDE SEQUENCE [LARGE SCALE GENOMIC DNA]</scope>
    <source>
        <strain evidence="2 3">FSS-62</strain>
    </source>
</reference>
<dbReference type="Pfam" id="PF01844">
    <property type="entry name" value="HNH"/>
    <property type="match status" value="1"/>
</dbReference>
<dbReference type="GO" id="GO:0003676">
    <property type="term" value="F:nucleic acid binding"/>
    <property type="evidence" value="ECO:0007669"/>
    <property type="project" value="InterPro"/>
</dbReference>
<dbReference type="GO" id="GO:0004519">
    <property type="term" value="F:endonuclease activity"/>
    <property type="evidence" value="ECO:0007669"/>
    <property type="project" value="UniProtKB-KW"/>
</dbReference>
<dbReference type="AlphaFoldDB" id="A0AA43KFC3"/>
<dbReference type="InterPro" id="IPR003615">
    <property type="entry name" value="HNH_nuc"/>
</dbReference>
<dbReference type="CDD" id="cd00085">
    <property type="entry name" value="HNHc"/>
    <property type="match status" value="1"/>
</dbReference>
<keyword evidence="2" id="KW-0255">Endonuclease</keyword>
<proteinExistence type="predicted"/>
<dbReference type="Gene3D" id="1.10.30.50">
    <property type="match status" value="1"/>
</dbReference>
<evidence type="ECO:0000259" key="1">
    <source>
        <dbReference type="SMART" id="SM00507"/>
    </source>
</evidence>
<feature type="domain" description="HNH nuclease" evidence="1">
    <location>
        <begin position="1"/>
        <end position="47"/>
    </location>
</feature>
<dbReference type="RefSeq" id="WP_280687989.1">
    <property type="nucleotide sequence ID" value="NZ_JANQDL010000064.1"/>
</dbReference>
<feature type="non-terminal residue" evidence="2">
    <location>
        <position position="1"/>
    </location>
</feature>
<accession>A0AA43KFC3</accession>
<dbReference type="Proteomes" id="UP001159370">
    <property type="component" value="Unassembled WGS sequence"/>
</dbReference>
<evidence type="ECO:0000313" key="2">
    <source>
        <dbReference type="EMBL" id="MDH6063990.1"/>
    </source>
</evidence>
<dbReference type="GeneID" id="83684150"/>
<dbReference type="GO" id="GO:0008270">
    <property type="term" value="F:zinc ion binding"/>
    <property type="evidence" value="ECO:0007669"/>
    <property type="project" value="InterPro"/>
</dbReference>
<evidence type="ECO:0000313" key="3">
    <source>
        <dbReference type="Proteomes" id="UP001159370"/>
    </source>
</evidence>
<keyword evidence="2" id="KW-0378">Hydrolase</keyword>
<sequence>RHKGKCPHCGHYFKDGDVMEVHHIIPLPQGGKDEYDNSQLLHIHCHGEKTANAGSLRGIHDKNHVIEEPYEAKVSRTVLKTSPLGD</sequence>
<gene>
    <name evidence="2" type="ORF">NWP23_09465</name>
</gene>
<comment type="caution">
    <text evidence="2">The sequence shown here is derived from an EMBL/GenBank/DDBJ whole genome shotgun (WGS) entry which is preliminary data.</text>
</comment>
<dbReference type="EMBL" id="JANQDL010000064">
    <property type="protein sequence ID" value="MDH6063990.1"/>
    <property type="molecule type" value="Genomic_DNA"/>
</dbReference>
<dbReference type="SMART" id="SM00507">
    <property type="entry name" value="HNHc"/>
    <property type="match status" value="1"/>
</dbReference>
<organism evidence="2 3">
    <name type="scientific">Umezakia ovalisporum FSS-62</name>
    <dbReference type="NCBI Taxonomy" id="2971776"/>
    <lineage>
        <taxon>Bacteria</taxon>
        <taxon>Bacillati</taxon>
        <taxon>Cyanobacteriota</taxon>
        <taxon>Cyanophyceae</taxon>
        <taxon>Nostocales</taxon>
        <taxon>Nodulariaceae</taxon>
        <taxon>Umezakia</taxon>
    </lineage>
</organism>
<keyword evidence="2" id="KW-0540">Nuclease</keyword>
<name>A0AA43KFC3_9CYAN</name>
<dbReference type="InterPro" id="IPR002711">
    <property type="entry name" value="HNH"/>
</dbReference>
<protein>
    <submittedName>
        <fullName evidence="2">HNH endonuclease</fullName>
    </submittedName>
</protein>